<dbReference type="PIRSF" id="PIRSF039085">
    <property type="entry name" value="ABC_ATPase_HisP"/>
    <property type="match status" value="1"/>
</dbReference>
<dbReference type="InterPro" id="IPR030679">
    <property type="entry name" value="ABC_ATPase_HisP-typ"/>
</dbReference>
<dbReference type="InterPro" id="IPR017871">
    <property type="entry name" value="ABC_transporter-like_CS"/>
</dbReference>
<dbReference type="RefSeq" id="WP_069823150.1">
    <property type="nucleotide sequence ID" value="NZ_CP133006.1"/>
</dbReference>
<dbReference type="PANTHER" id="PTHR43166:SF35">
    <property type="entry name" value="L-CYSTINE IMPORT ATP-BINDING PROTEIN TCYN"/>
    <property type="match status" value="1"/>
</dbReference>
<dbReference type="EMBL" id="CP133006">
    <property type="protein sequence ID" value="WZG08382.1"/>
    <property type="molecule type" value="Genomic_DNA"/>
</dbReference>
<dbReference type="InterPro" id="IPR050086">
    <property type="entry name" value="MetN_ABC_transporter-like"/>
</dbReference>
<evidence type="ECO:0000256" key="5">
    <source>
        <dbReference type="ARBA" id="ARBA00022840"/>
    </source>
</evidence>
<dbReference type="CDD" id="cd03262">
    <property type="entry name" value="ABC_HisP_GlnQ"/>
    <property type="match status" value="1"/>
</dbReference>
<evidence type="ECO:0000259" key="7">
    <source>
        <dbReference type="PROSITE" id="PS50893"/>
    </source>
</evidence>
<keyword evidence="5 8" id="KW-0067">ATP-binding</keyword>
<evidence type="ECO:0000313" key="9">
    <source>
        <dbReference type="Proteomes" id="UP001468345"/>
    </source>
</evidence>
<sequence length="243" mass="27149">MIELKNIKKSFDDKSVIKGIDLSVNKGEVVTFIGRSGSGKTTLLRMINALELPTEGMVYVNGESYNNKDKKSQIKVRKQSGMVFQSYNLFPHKTALENVMEGLITVKKAKKAEAEQQALVLLEKVGLTAVKDQRPNALSGGQQQRVAIARALAMKPKVMLFDEPTSALDPELVNDVLRVIKDLANDGMTMIIVTHEMRFAKEVSNKIVFIHDGIIAEEGPPEQLFNHPKTTELQRFLNMIREV</sequence>
<name>A0ABZ2W8E7_9STAP</name>
<evidence type="ECO:0000256" key="2">
    <source>
        <dbReference type="ARBA" id="ARBA00022448"/>
    </source>
</evidence>
<evidence type="ECO:0000256" key="4">
    <source>
        <dbReference type="ARBA" id="ARBA00022741"/>
    </source>
</evidence>
<dbReference type="PROSITE" id="PS00211">
    <property type="entry name" value="ABC_TRANSPORTER_1"/>
    <property type="match status" value="1"/>
</dbReference>
<protein>
    <submittedName>
        <fullName evidence="8">Amino acid ABC transporter ATP-binding protein</fullName>
    </submittedName>
</protein>
<evidence type="ECO:0000256" key="3">
    <source>
        <dbReference type="ARBA" id="ARBA00022475"/>
    </source>
</evidence>
<dbReference type="SUPFAM" id="SSF52540">
    <property type="entry name" value="P-loop containing nucleoside triphosphate hydrolases"/>
    <property type="match status" value="1"/>
</dbReference>
<dbReference type="Gene3D" id="3.40.50.300">
    <property type="entry name" value="P-loop containing nucleotide triphosphate hydrolases"/>
    <property type="match status" value="1"/>
</dbReference>
<keyword evidence="3" id="KW-1003">Cell membrane</keyword>
<dbReference type="PROSITE" id="PS50893">
    <property type="entry name" value="ABC_TRANSPORTER_2"/>
    <property type="match status" value="1"/>
</dbReference>
<organism evidence="8 9">
    <name type="scientific">Staphylococcus casei</name>
    <dbReference type="NCBI Taxonomy" id="201828"/>
    <lineage>
        <taxon>Bacteria</taxon>
        <taxon>Bacillati</taxon>
        <taxon>Bacillota</taxon>
        <taxon>Bacilli</taxon>
        <taxon>Bacillales</taxon>
        <taxon>Staphylococcaceae</taxon>
        <taxon>Staphylococcus</taxon>
    </lineage>
</organism>
<keyword evidence="4" id="KW-0547">Nucleotide-binding</keyword>
<comment type="subcellular location">
    <subcellularLocation>
        <location evidence="1">Cell membrane</location>
        <topology evidence="1">Peripheral membrane protein</topology>
    </subcellularLocation>
</comment>
<proteinExistence type="predicted"/>
<dbReference type="InterPro" id="IPR027417">
    <property type="entry name" value="P-loop_NTPase"/>
</dbReference>
<keyword evidence="2" id="KW-0813">Transport</keyword>
<dbReference type="Proteomes" id="UP001468345">
    <property type="component" value="Chromosome"/>
</dbReference>
<dbReference type="InterPro" id="IPR003593">
    <property type="entry name" value="AAA+_ATPase"/>
</dbReference>
<keyword evidence="6" id="KW-0472">Membrane</keyword>
<dbReference type="Pfam" id="PF00005">
    <property type="entry name" value="ABC_tran"/>
    <property type="match status" value="1"/>
</dbReference>
<keyword evidence="9" id="KW-1185">Reference proteome</keyword>
<accession>A0ABZ2W8E7</accession>
<evidence type="ECO:0000313" key="8">
    <source>
        <dbReference type="EMBL" id="WZG08382.1"/>
    </source>
</evidence>
<gene>
    <name evidence="8" type="ORF">SHJJP9002_000257</name>
</gene>
<dbReference type="PANTHER" id="PTHR43166">
    <property type="entry name" value="AMINO ACID IMPORT ATP-BINDING PROTEIN"/>
    <property type="match status" value="1"/>
</dbReference>
<feature type="domain" description="ABC transporter" evidence="7">
    <location>
        <begin position="2"/>
        <end position="237"/>
    </location>
</feature>
<dbReference type="InterPro" id="IPR003439">
    <property type="entry name" value="ABC_transporter-like_ATP-bd"/>
</dbReference>
<dbReference type="SMART" id="SM00382">
    <property type="entry name" value="AAA"/>
    <property type="match status" value="1"/>
</dbReference>
<evidence type="ECO:0000256" key="1">
    <source>
        <dbReference type="ARBA" id="ARBA00004202"/>
    </source>
</evidence>
<reference evidence="8 9" key="1">
    <citation type="journal article" date="2024" name="ISME J.">
        <title>Staphylococcus epidermidis bacteriocin A37 kills natural competitors with a unique mechanism of action.</title>
        <authorList>
            <person name="Puls J.S."/>
            <person name="Winnerling B."/>
            <person name="Power J.J."/>
            <person name="Kruger A.M."/>
            <person name="Brajtenbach D."/>
            <person name="Johnson M."/>
            <person name="Bilici K."/>
            <person name="Camus L."/>
            <person name="Fliesswasser T."/>
            <person name="Schneider T."/>
            <person name="Sahl H.G."/>
            <person name="Ghosal D."/>
            <person name="Kubitscheck U."/>
            <person name="Heilbronner S."/>
            <person name="Grein F."/>
        </authorList>
    </citation>
    <scope>NUCLEOTIDE SEQUENCE [LARGE SCALE GENOMIC DNA]</scope>
    <source>
        <strain evidence="8 9">SCK7</strain>
    </source>
</reference>
<dbReference type="GO" id="GO:0005524">
    <property type="term" value="F:ATP binding"/>
    <property type="evidence" value="ECO:0007669"/>
    <property type="project" value="UniProtKB-KW"/>
</dbReference>
<evidence type="ECO:0000256" key="6">
    <source>
        <dbReference type="ARBA" id="ARBA00023136"/>
    </source>
</evidence>